<evidence type="ECO:0000259" key="1">
    <source>
        <dbReference type="Pfam" id="PF00881"/>
    </source>
</evidence>
<keyword evidence="3" id="KW-1185">Reference proteome</keyword>
<name>A0ABS6AXY2_9NOCA</name>
<accession>A0ABS6AXY2</accession>
<evidence type="ECO:0000313" key="2">
    <source>
        <dbReference type="EMBL" id="MBU3062385.1"/>
    </source>
</evidence>
<dbReference type="PANTHER" id="PTHR23026">
    <property type="entry name" value="NADPH NITROREDUCTASE"/>
    <property type="match status" value="1"/>
</dbReference>
<dbReference type="InterPro" id="IPR000415">
    <property type="entry name" value="Nitroreductase-like"/>
</dbReference>
<proteinExistence type="predicted"/>
<reference evidence="2 3" key="1">
    <citation type="submission" date="2021-06" db="EMBL/GenBank/DDBJ databases">
        <title>Actinomycetes sequencing.</title>
        <authorList>
            <person name="Shan Q."/>
        </authorList>
    </citation>
    <scope>NUCLEOTIDE SEQUENCE [LARGE SCALE GENOMIC DNA]</scope>
    <source>
        <strain evidence="2 3">NEAU-G5</strain>
    </source>
</reference>
<dbReference type="RefSeq" id="WP_215917236.1">
    <property type="nucleotide sequence ID" value="NZ_JAHKNI010000003.1"/>
</dbReference>
<dbReference type="PANTHER" id="PTHR23026:SF123">
    <property type="entry name" value="NAD(P)H NITROREDUCTASE RV3131-RELATED"/>
    <property type="match status" value="1"/>
</dbReference>
<dbReference type="NCBIfam" id="NF047509">
    <property type="entry name" value="Rv3131_FMN_oxido"/>
    <property type="match status" value="1"/>
</dbReference>
<comment type="caution">
    <text evidence="2">The sequence shown here is derived from an EMBL/GenBank/DDBJ whole genome shotgun (WGS) entry which is preliminary data.</text>
</comment>
<evidence type="ECO:0000313" key="3">
    <source>
        <dbReference type="Proteomes" id="UP000733379"/>
    </source>
</evidence>
<dbReference type="Pfam" id="PF00881">
    <property type="entry name" value="Nitroreductase"/>
    <property type="match status" value="1"/>
</dbReference>
<feature type="domain" description="Nitroreductase" evidence="1">
    <location>
        <begin position="228"/>
        <end position="300"/>
    </location>
</feature>
<protein>
    <submittedName>
        <fullName evidence="2">Nitroreductase family protein</fullName>
    </submittedName>
</protein>
<dbReference type="SUPFAM" id="SSF55469">
    <property type="entry name" value="FMN-dependent nitroreductase-like"/>
    <property type="match status" value="2"/>
</dbReference>
<dbReference type="Gene3D" id="3.40.109.10">
    <property type="entry name" value="NADH Oxidase"/>
    <property type="match status" value="1"/>
</dbReference>
<gene>
    <name evidence="2" type="ORF">KO481_12730</name>
</gene>
<sequence length="322" mass="34890">MSTIHPDIGTVRAALELAIRAPSVHNTQPWLWRVGGSAVHLYADTTRWLSHTDPDQRDLLISCGAALHHLCVAARALGWETTVHRLPNPADPEHLAAVEFRAATPDTQEPGLARAITRRRTDGRRFTSCEVHPTQLDKLTAVGRAYGVQVHDIEHGGERTELLHAFEWAAREHAADFGYGVELSQWSGRHAAPAEVSARSAVASMDDTVRPFSNPGLPEAVVRDIDVAERMLVLSTSGDDRTSRLRTGEAMSAVLLTATEMGLATCALSEPLEVADARAAIRTDVLGDSGFPQMIIRLGWAAPSADPVPATSRRPLDEVVKP</sequence>
<dbReference type="Proteomes" id="UP000733379">
    <property type="component" value="Unassembled WGS sequence"/>
</dbReference>
<dbReference type="InterPro" id="IPR050627">
    <property type="entry name" value="Nitroreductase/BluB"/>
</dbReference>
<dbReference type="EMBL" id="JAHKNI010000003">
    <property type="protein sequence ID" value="MBU3062385.1"/>
    <property type="molecule type" value="Genomic_DNA"/>
</dbReference>
<dbReference type="InterPro" id="IPR029479">
    <property type="entry name" value="Nitroreductase"/>
</dbReference>
<organism evidence="2 3">
    <name type="scientific">Nocardia albiluteola</name>
    <dbReference type="NCBI Taxonomy" id="2842303"/>
    <lineage>
        <taxon>Bacteria</taxon>
        <taxon>Bacillati</taxon>
        <taxon>Actinomycetota</taxon>
        <taxon>Actinomycetes</taxon>
        <taxon>Mycobacteriales</taxon>
        <taxon>Nocardiaceae</taxon>
        <taxon>Nocardia</taxon>
    </lineage>
</organism>